<feature type="region of interest" description="Disordered" evidence="1">
    <location>
        <begin position="1"/>
        <end position="21"/>
    </location>
</feature>
<reference evidence="2" key="1">
    <citation type="submission" date="2013-07" db="EMBL/GenBank/DDBJ databases">
        <title>The genome of an arbuscular mycorrhizal fungus provides insights into the evolution of the oldest plant symbiosis.</title>
        <authorList>
            <consortium name="DOE Joint Genome Institute"/>
            <person name="Tisserant E."/>
            <person name="Malbreil M."/>
            <person name="Kuo A."/>
            <person name="Kohler A."/>
            <person name="Symeonidi A."/>
            <person name="Balestrini R."/>
            <person name="Charron P."/>
            <person name="Duensing N."/>
            <person name="Frei-dit-Frey N."/>
            <person name="Gianinazzi-Pearson V."/>
            <person name="Gilbert B."/>
            <person name="Handa Y."/>
            <person name="Hijri M."/>
            <person name="Kaul R."/>
            <person name="Kawaguchi M."/>
            <person name="Krajinski F."/>
            <person name="Lammers P."/>
            <person name="Lapierre D."/>
            <person name="Masclaux F.G."/>
            <person name="Murat C."/>
            <person name="Morin E."/>
            <person name="Ndikumana S."/>
            <person name="Pagni M."/>
            <person name="Petitpierre D."/>
            <person name="Requena N."/>
            <person name="Rosikiewicz P."/>
            <person name="Riley R."/>
            <person name="Saito K."/>
            <person name="San Clemente H."/>
            <person name="Shapiro H."/>
            <person name="van Tuinen D."/>
            <person name="Becard G."/>
            <person name="Bonfante P."/>
            <person name="Paszkowski U."/>
            <person name="Shachar-Hill Y."/>
            <person name="Young J.P."/>
            <person name="Sanders I.R."/>
            <person name="Henrissat B."/>
            <person name="Rensing S.A."/>
            <person name="Grigoriev I.V."/>
            <person name="Corradi N."/>
            <person name="Roux C."/>
            <person name="Martin F."/>
        </authorList>
    </citation>
    <scope>NUCLEOTIDE SEQUENCE</scope>
    <source>
        <strain evidence="2">DAOM 197198</strain>
    </source>
</reference>
<name>U9U4J0_RHIID</name>
<dbReference type="AlphaFoldDB" id="U9U4J0"/>
<evidence type="ECO:0000256" key="1">
    <source>
        <dbReference type="SAM" id="MobiDB-lite"/>
    </source>
</evidence>
<protein>
    <submittedName>
        <fullName evidence="2">Uncharacterized protein</fullName>
    </submittedName>
</protein>
<proteinExistence type="predicted"/>
<dbReference type="EMBL" id="KI282114">
    <property type="protein sequence ID" value="ESA15295.1"/>
    <property type="molecule type" value="Genomic_DNA"/>
</dbReference>
<organism evidence="2">
    <name type="scientific">Rhizophagus irregularis (strain DAOM 181602 / DAOM 197198 / MUCL 43194)</name>
    <name type="common">Arbuscular mycorrhizal fungus</name>
    <name type="synonym">Glomus intraradices</name>
    <dbReference type="NCBI Taxonomy" id="747089"/>
    <lineage>
        <taxon>Eukaryota</taxon>
        <taxon>Fungi</taxon>
        <taxon>Fungi incertae sedis</taxon>
        <taxon>Mucoromycota</taxon>
        <taxon>Glomeromycotina</taxon>
        <taxon>Glomeromycetes</taxon>
        <taxon>Glomerales</taxon>
        <taxon>Glomeraceae</taxon>
        <taxon>Rhizophagus</taxon>
    </lineage>
</organism>
<gene>
    <name evidence="2" type="ORF">GLOINDRAFT_95014</name>
</gene>
<dbReference type="HOGENOM" id="CLU_1482742_0_0_1"/>
<evidence type="ECO:0000313" key="2">
    <source>
        <dbReference type="EMBL" id="ESA15295.1"/>
    </source>
</evidence>
<accession>U9U4J0</accession>
<sequence length="182" mass="21120">MALAQHSDKAEGSMVKADEDGNETREIMRPLRFIIKRKIFRPSGKKLYCSSNFSNEMVILGKQTQIFQNLESILIGDLTIGEGLHHSFDDLGMEKFAFAVYMPRSESRQRNITIERGTNIMSIKDRSIFLVHDKIGTMGIVQEFYKMCDSLRSKSRIISWRYVNHKDSQLNRAFKVFKVQVY</sequence>